<dbReference type="InterPro" id="IPR011234">
    <property type="entry name" value="Fumarylacetoacetase-like_C"/>
</dbReference>
<evidence type="ECO:0000313" key="3">
    <source>
        <dbReference type="EMBL" id="GGY24881.1"/>
    </source>
</evidence>
<organism evidence="3 4">
    <name type="scientific">Paludibacterium paludis</name>
    <dbReference type="NCBI Taxonomy" id="1225769"/>
    <lineage>
        <taxon>Bacteria</taxon>
        <taxon>Pseudomonadati</taxon>
        <taxon>Pseudomonadota</taxon>
        <taxon>Betaproteobacteria</taxon>
        <taxon>Neisseriales</taxon>
        <taxon>Chromobacteriaceae</taxon>
        <taxon>Paludibacterium</taxon>
    </lineage>
</organism>
<comment type="caution">
    <text evidence="3">The sequence shown here is derived from an EMBL/GenBank/DDBJ whole genome shotgun (WGS) entry which is preliminary data.</text>
</comment>
<dbReference type="RefSeq" id="WP_189535922.1">
    <property type="nucleotide sequence ID" value="NZ_BMYX01000020.1"/>
</dbReference>
<proteinExistence type="predicted"/>
<reference evidence="3" key="1">
    <citation type="journal article" date="2014" name="Int. J. Syst. Evol. Microbiol.">
        <title>Complete genome sequence of Corynebacterium casei LMG S-19264T (=DSM 44701T), isolated from a smear-ripened cheese.</title>
        <authorList>
            <consortium name="US DOE Joint Genome Institute (JGI-PGF)"/>
            <person name="Walter F."/>
            <person name="Albersmeier A."/>
            <person name="Kalinowski J."/>
            <person name="Ruckert C."/>
        </authorList>
    </citation>
    <scope>NUCLEOTIDE SEQUENCE</scope>
    <source>
        <strain evidence="3">KCTC 32182</strain>
    </source>
</reference>
<dbReference type="GO" id="GO:0008684">
    <property type="term" value="F:2-oxopent-4-enoate hydratase activity"/>
    <property type="evidence" value="ECO:0007669"/>
    <property type="project" value="TreeGrafter"/>
</dbReference>
<dbReference type="GO" id="GO:0005737">
    <property type="term" value="C:cytoplasm"/>
    <property type="evidence" value="ECO:0007669"/>
    <property type="project" value="TreeGrafter"/>
</dbReference>
<dbReference type="Proteomes" id="UP000645257">
    <property type="component" value="Unassembled WGS sequence"/>
</dbReference>
<sequence>MNATALAAAHELMACRRLAVPLPRLAESCRPADIESALAIQRALIELDGRPPEGWKCGLPAEGRLVAAPILAGTVGRDARYALPRKNARVRIEPEVAFLLGHDLPPRQDPYSREEVERAVASSRFALEIVGGRYASAQDLPFAELLADQLFNDGLVIGPPIDIEQARRTAELAWEADGNVVRRAARHPDGNPWSPLYWLVEFLRRRGEGLAAGQAVITGSWAGVLDVPADTRLRIGMGGGMPLDIQFDTPAD</sequence>
<dbReference type="InterPro" id="IPR036663">
    <property type="entry name" value="Fumarylacetoacetase_C_sf"/>
</dbReference>
<reference evidence="3" key="2">
    <citation type="submission" date="2020-09" db="EMBL/GenBank/DDBJ databases">
        <authorList>
            <person name="Sun Q."/>
            <person name="Kim S."/>
        </authorList>
    </citation>
    <scope>NUCLEOTIDE SEQUENCE</scope>
    <source>
        <strain evidence="3">KCTC 32182</strain>
    </source>
</reference>
<dbReference type="Gene3D" id="3.90.850.10">
    <property type="entry name" value="Fumarylacetoacetase-like, C-terminal domain"/>
    <property type="match status" value="1"/>
</dbReference>
<evidence type="ECO:0000256" key="1">
    <source>
        <dbReference type="ARBA" id="ARBA00023239"/>
    </source>
</evidence>
<evidence type="ECO:0000259" key="2">
    <source>
        <dbReference type="Pfam" id="PF01557"/>
    </source>
</evidence>
<keyword evidence="4" id="KW-1185">Reference proteome</keyword>
<dbReference type="PANTHER" id="PTHR30143:SF0">
    <property type="entry name" value="2-KETO-4-PENTENOATE HYDRATASE"/>
    <property type="match status" value="1"/>
</dbReference>
<evidence type="ECO:0000313" key="4">
    <source>
        <dbReference type="Proteomes" id="UP000645257"/>
    </source>
</evidence>
<dbReference type="InterPro" id="IPR050772">
    <property type="entry name" value="Hydratase-Decarb/MhpD_sf"/>
</dbReference>
<gene>
    <name evidence="3" type="ORF">GCM10011289_30650</name>
</gene>
<name>A0A918P671_9NEIS</name>
<dbReference type="SUPFAM" id="SSF56529">
    <property type="entry name" value="FAH"/>
    <property type="match status" value="1"/>
</dbReference>
<dbReference type="AlphaFoldDB" id="A0A918P671"/>
<dbReference type="EMBL" id="BMYX01000020">
    <property type="protein sequence ID" value="GGY24881.1"/>
    <property type="molecule type" value="Genomic_DNA"/>
</dbReference>
<protein>
    <submittedName>
        <fullName evidence="3">Hydratase</fullName>
    </submittedName>
</protein>
<accession>A0A918P671</accession>
<dbReference type="Pfam" id="PF01557">
    <property type="entry name" value="FAA_hydrolase"/>
    <property type="match status" value="1"/>
</dbReference>
<feature type="domain" description="Fumarylacetoacetase-like C-terminal" evidence="2">
    <location>
        <begin position="75"/>
        <end position="225"/>
    </location>
</feature>
<keyword evidence="1" id="KW-0456">Lyase</keyword>
<dbReference type="PANTHER" id="PTHR30143">
    <property type="entry name" value="ACID HYDRATASE"/>
    <property type="match status" value="1"/>
</dbReference>